<name>R9ASL5_9GAMM</name>
<accession>R9ASL5</accession>
<reference evidence="1 2" key="1">
    <citation type="submission" date="2013-03" db="EMBL/GenBank/DDBJ databases">
        <title>The Genome Sequence of Acinetobacter tandoii CIP 107469.</title>
        <authorList>
            <consortium name="The Broad Institute Genome Sequencing Platform"/>
            <consortium name="The Broad Institute Genome Sequencing Center for Infectious Disease"/>
            <person name="Cerqueira G."/>
            <person name="Feldgarden M."/>
            <person name="Courvalin P."/>
            <person name="Perichon B."/>
            <person name="Grillot-Courvalin C."/>
            <person name="Clermont D."/>
            <person name="Rocha E."/>
            <person name="Yoon E.-J."/>
            <person name="Nemec A."/>
            <person name="Walker B."/>
            <person name="Young S.K."/>
            <person name="Zeng Q."/>
            <person name="Gargeya S."/>
            <person name="Fitzgerald M."/>
            <person name="Haas B."/>
            <person name="Abouelleil A."/>
            <person name="Alvarado L."/>
            <person name="Arachchi H.M."/>
            <person name="Berlin A.M."/>
            <person name="Chapman S.B."/>
            <person name="Dewar J."/>
            <person name="Goldberg J."/>
            <person name="Griggs A."/>
            <person name="Gujja S."/>
            <person name="Hansen M."/>
            <person name="Howarth C."/>
            <person name="Imamovic A."/>
            <person name="Larimer J."/>
            <person name="McCowan C."/>
            <person name="Murphy C."/>
            <person name="Neiman D."/>
            <person name="Pearson M."/>
            <person name="Priest M."/>
            <person name="Roberts A."/>
            <person name="Saif S."/>
            <person name="Shea T."/>
            <person name="Sisk P."/>
            <person name="Sykes S."/>
            <person name="Wortman J."/>
            <person name="Nusbaum C."/>
            <person name="Birren B."/>
        </authorList>
    </citation>
    <scope>NUCLEOTIDE SEQUENCE [LARGE SCALE GENOMIC DNA]</scope>
    <source>
        <strain evidence="1 2">CIP 107469</strain>
    </source>
</reference>
<dbReference type="AlphaFoldDB" id="R9ASL5"/>
<gene>
    <name evidence="1" type="ORF">I593_03139</name>
</gene>
<keyword evidence="2" id="KW-1185">Reference proteome</keyword>
<proteinExistence type="predicted"/>
<evidence type="ECO:0000313" key="1">
    <source>
        <dbReference type="EMBL" id="EOR05055.1"/>
    </source>
</evidence>
<organism evidence="1 2">
    <name type="scientific">Acinetobacter tandoii DSM 14970 = CIP 107469</name>
    <dbReference type="NCBI Taxonomy" id="1120927"/>
    <lineage>
        <taxon>Bacteria</taxon>
        <taxon>Pseudomonadati</taxon>
        <taxon>Pseudomonadota</taxon>
        <taxon>Gammaproteobacteria</taxon>
        <taxon>Moraxellales</taxon>
        <taxon>Moraxellaceae</taxon>
        <taxon>Acinetobacter</taxon>
    </lineage>
</organism>
<dbReference type="RefSeq" id="WP_016168157.1">
    <property type="nucleotide sequence ID" value="NZ_JHZG01000002.1"/>
</dbReference>
<evidence type="ECO:0000313" key="2">
    <source>
        <dbReference type="Proteomes" id="UP000016201"/>
    </source>
</evidence>
<dbReference type="EMBL" id="AQFM01000042">
    <property type="protein sequence ID" value="EOR05055.1"/>
    <property type="molecule type" value="Genomic_DNA"/>
</dbReference>
<dbReference type="PATRIC" id="fig|1120927.3.peg.3054"/>
<comment type="caution">
    <text evidence="1">The sequence shown here is derived from an EMBL/GenBank/DDBJ whole genome shotgun (WGS) entry which is preliminary data.</text>
</comment>
<dbReference type="Proteomes" id="UP000016201">
    <property type="component" value="Unassembled WGS sequence"/>
</dbReference>
<protein>
    <submittedName>
        <fullName evidence="1">Uncharacterized protein</fullName>
    </submittedName>
</protein>
<sequence length="54" mass="6225">MKKDEMKFKVKLEQARAEQLLALSQIVVTESYKNPSVKRSVDDAIRRLSEECGK</sequence>